<evidence type="ECO:0000313" key="2">
    <source>
        <dbReference type="Proteomes" id="UP000249769"/>
    </source>
</evidence>
<sequence>MPNTTTPCILLDSAAIKKVAPVSNMTLWRWMRDGKFPSPLKVAGRNFWKSDEIEAWINDLSAKRHVHMAIPGKVA</sequence>
<name>A0A2W5HJ37_9HYPH</name>
<evidence type="ECO:0008006" key="3">
    <source>
        <dbReference type="Google" id="ProtNLM"/>
    </source>
</evidence>
<protein>
    <recommendedName>
        <fullName evidence="3">AlpA family phage regulatory protein</fullName>
    </recommendedName>
</protein>
<accession>A0A2W5HJ37</accession>
<dbReference type="InterPro" id="IPR010260">
    <property type="entry name" value="AlpA"/>
</dbReference>
<dbReference type="EMBL" id="QFOL01000010">
    <property type="protein sequence ID" value="PZP53769.1"/>
    <property type="molecule type" value="Genomic_DNA"/>
</dbReference>
<dbReference type="Gene3D" id="1.10.238.160">
    <property type="match status" value="1"/>
</dbReference>
<organism evidence="1 2">
    <name type="scientific">Agrobacterium fabrum</name>
    <dbReference type="NCBI Taxonomy" id="1176649"/>
    <lineage>
        <taxon>Bacteria</taxon>
        <taxon>Pseudomonadati</taxon>
        <taxon>Pseudomonadota</taxon>
        <taxon>Alphaproteobacteria</taxon>
        <taxon>Hyphomicrobiales</taxon>
        <taxon>Rhizobiaceae</taxon>
        <taxon>Rhizobium/Agrobacterium group</taxon>
        <taxon>Agrobacterium</taxon>
        <taxon>Agrobacterium tumefaciens complex</taxon>
    </lineage>
</organism>
<dbReference type="Pfam" id="PF05930">
    <property type="entry name" value="Phage_AlpA"/>
    <property type="match status" value="1"/>
</dbReference>
<proteinExistence type="predicted"/>
<dbReference type="Proteomes" id="UP000249769">
    <property type="component" value="Unassembled WGS sequence"/>
</dbReference>
<evidence type="ECO:0000313" key="1">
    <source>
        <dbReference type="EMBL" id="PZP53769.1"/>
    </source>
</evidence>
<dbReference type="AlphaFoldDB" id="A0A2W5HJ37"/>
<gene>
    <name evidence="1" type="ORF">DI595_02395</name>
</gene>
<reference evidence="1 2" key="1">
    <citation type="submission" date="2017-08" db="EMBL/GenBank/DDBJ databases">
        <title>Infants hospitalized years apart are colonized by the same room-sourced microbial strains.</title>
        <authorList>
            <person name="Brooks B."/>
            <person name="Olm M.R."/>
            <person name="Firek B.A."/>
            <person name="Baker R."/>
            <person name="Thomas B.C."/>
            <person name="Morowitz M.J."/>
            <person name="Banfield J.F."/>
        </authorList>
    </citation>
    <scope>NUCLEOTIDE SEQUENCE [LARGE SCALE GENOMIC DNA]</scope>
    <source>
        <strain evidence="1">S2_009_000_R2_73</strain>
    </source>
</reference>
<comment type="caution">
    <text evidence="1">The sequence shown here is derived from an EMBL/GenBank/DDBJ whole genome shotgun (WGS) entry which is preliminary data.</text>
</comment>